<dbReference type="Proteomes" id="UP000500845">
    <property type="component" value="Segment"/>
</dbReference>
<evidence type="ECO:0000313" key="1">
    <source>
        <dbReference type="EMBL" id="AXS67776.1"/>
    </source>
</evidence>
<dbReference type="EMBL" id="MH394321">
    <property type="protein sequence ID" value="AXS67776.1"/>
    <property type="molecule type" value="Genomic_DNA"/>
</dbReference>
<evidence type="ECO:0000313" key="2">
    <source>
        <dbReference type="Proteomes" id="UP000500845"/>
    </source>
</evidence>
<name>A0A346RNX9_9ABAC</name>
<accession>A0A346RNX9</accession>
<protein>
    <submittedName>
        <fullName evidence="1">Ac18-like protein</fullName>
    </submittedName>
</protein>
<dbReference type="GeneID" id="65102229"/>
<organism evidence="1 2">
    <name type="scientific">Cryptophlebia peltastica nucleopolyhedrovirus</name>
    <dbReference type="NCBI Taxonomy" id="2304025"/>
    <lineage>
        <taxon>Viruses</taxon>
        <taxon>Viruses incertae sedis</taxon>
        <taxon>Naldaviricetes</taxon>
        <taxon>Lefavirales</taxon>
        <taxon>Baculoviridae</taxon>
        <taxon>Alphabaculovirus</taxon>
        <taxon>Alphabaculovirus crypeltasticae</taxon>
    </lineage>
</organism>
<reference evidence="1 2" key="1">
    <citation type="journal article" date="2018" name="J. Invertebr. Pathol.">
        <title>Morphological, genetic and biological characterisation of a novel alphabaculovirus isolated from Cryptophlebia peltastica (Lepidoptera: Tortricidae).</title>
        <authorList>
            <person name="Marsberg T."/>
            <person name="Jukes M.D."/>
            <person name="Krejmer-Rabalska M."/>
            <person name="Rabalski L."/>
            <person name="Knox C.M."/>
            <person name="Moore S.D."/>
            <person name="Hill M.P."/>
            <person name="Szewczyk B."/>
        </authorList>
    </citation>
    <scope>NUCLEOTIDE SEQUENCE [LARGE SCALE GENOMIC DNA]</scope>
    <source>
        <strain evidence="1">SA</strain>
    </source>
</reference>
<sequence length="393" mass="46911">MESLRQQLFYLKTIPYISKKNINDQLCSDVLDRFDKNFFCKLYKTFRNVFEDQFSIIKGTFAIDSYTDYYRTIKPYKLTNNLNIEIYLDNINEGKNALETLPIALFENAISNEFRDDIIKVEQTLKMIDMKFMLNQIDGSKFDQEFNNGLVFFKSYVNEAIKIDSVNDVYFEINRNAPFKTTSSWVNDEFLLVRFSFNVHMKSASPIWNYKSDNSVNTYVYFPFDVYFLDLVIKNSYEKINLYNLVEKFDTYVCVVNINLTIADQLECLLFDVFNRVPSIQNRLEILKDLLRSYNMPTTEKQLQKYANIKRDKNMINIRNVKTLFYKTNPRLGARLVIELYFAGRFRNSITDITHQINFPYVKEQGYFSKCWKIYLQELNRLFHLNFTIKKIN</sequence>
<keyword evidence="2" id="KW-1185">Reference proteome</keyword>
<dbReference type="Pfam" id="PF07134">
    <property type="entry name" value="AcMNPV_Orf18"/>
    <property type="match status" value="1"/>
</dbReference>
<dbReference type="KEGG" id="vg:65102229"/>
<dbReference type="RefSeq" id="YP_010086984.1">
    <property type="nucleotide sequence ID" value="NC_055500.1"/>
</dbReference>
<dbReference type="InterPro" id="IPR010785">
    <property type="entry name" value="AcMNPV_AC18"/>
</dbReference>
<proteinExistence type="predicted"/>